<dbReference type="AlphaFoldDB" id="A0A1X0WCL5"/>
<dbReference type="Proteomes" id="UP000192536">
    <property type="component" value="Unassembled WGS sequence"/>
</dbReference>
<sequence>MVRIALLLAMLFSLPFFAVSTAVASEQVPVESGVKQQLLGSPVYIQIFKQERTLELYAKVEDKFQLVGAYRICDFSGGLGNKRREGDFKSPEGFYNIDIHHLKPDSRFYRAINIGFPNDYDRAQGYSGKYLMIHGNCLSIGCYAMTDAYMNVIYNYVQAAFDNGQRNVEISIYPFKMTDSNMQLHRGSYYINFWRQLQPGYAYFQKYHQPPSVSVINGNYVVNQSQALTPQPSQLAFATVK</sequence>
<comment type="similarity">
    <text evidence="2">Belongs to the YkuD family.</text>
</comment>
<keyword evidence="6 7" id="KW-0961">Cell wall biogenesis/degradation</keyword>
<dbReference type="PROSITE" id="PS52029">
    <property type="entry name" value="LD_TPASE"/>
    <property type="match status" value="1"/>
</dbReference>
<name>A0A1X0WCL5_9GAMM</name>
<comment type="pathway">
    <text evidence="1 7">Cell wall biogenesis; peptidoglycan biosynthesis.</text>
</comment>
<feature type="signal peptide" evidence="8">
    <location>
        <begin position="1"/>
        <end position="18"/>
    </location>
</feature>
<evidence type="ECO:0000256" key="3">
    <source>
        <dbReference type="ARBA" id="ARBA00022679"/>
    </source>
</evidence>
<dbReference type="UniPathway" id="UPA00219"/>
<dbReference type="Pfam" id="PF03734">
    <property type="entry name" value="YkuD"/>
    <property type="match status" value="1"/>
</dbReference>
<dbReference type="STRING" id="1646377.BS640_15475"/>
<evidence type="ECO:0000256" key="2">
    <source>
        <dbReference type="ARBA" id="ARBA00005992"/>
    </source>
</evidence>
<evidence type="ECO:0000256" key="7">
    <source>
        <dbReference type="PROSITE-ProRule" id="PRU01373"/>
    </source>
</evidence>
<dbReference type="GeneID" id="93564543"/>
<dbReference type="PANTHER" id="PTHR36699">
    <property type="entry name" value="LD-TRANSPEPTIDASE"/>
    <property type="match status" value="1"/>
</dbReference>
<dbReference type="EMBL" id="MRWE01000027">
    <property type="protein sequence ID" value="ORJ24524.1"/>
    <property type="molecule type" value="Genomic_DNA"/>
</dbReference>
<evidence type="ECO:0000256" key="1">
    <source>
        <dbReference type="ARBA" id="ARBA00004752"/>
    </source>
</evidence>
<keyword evidence="4 7" id="KW-0133">Cell shape</keyword>
<dbReference type="RefSeq" id="WP_017491490.1">
    <property type="nucleotide sequence ID" value="NZ_CAUQAZ010000147.1"/>
</dbReference>
<keyword evidence="5 7" id="KW-0573">Peptidoglycan synthesis</keyword>
<comment type="caution">
    <text evidence="10">The sequence shown here is derived from an EMBL/GenBank/DDBJ whole genome shotgun (WGS) entry which is preliminary data.</text>
</comment>
<dbReference type="GO" id="GO:0016740">
    <property type="term" value="F:transferase activity"/>
    <property type="evidence" value="ECO:0007669"/>
    <property type="project" value="UniProtKB-KW"/>
</dbReference>
<reference evidence="10 11" key="1">
    <citation type="journal article" date="2017" name="Int. J. Syst. Evol. Microbiol.">
        <title>Rouxiella badensis sp. nov. and Rouxiella silvae sp. nov. isolated from peat bog soil in Germany and emendation of the genus description.</title>
        <authorList>
            <person name="Le Fleche-Mateos A."/>
            <person name="Kugler J.H."/>
            <person name="Hansen S.H."/>
            <person name="Syldatk C."/>
            <person name="Hausmann R."/>
            <person name="Lomprez F."/>
            <person name="Vandenbogaert M."/>
            <person name="Manuguerra J.C."/>
            <person name="Grimont P.A."/>
        </authorList>
    </citation>
    <scope>NUCLEOTIDE SEQUENCE [LARGE SCALE GENOMIC DNA]</scope>
    <source>
        <strain evidence="10 11">DSM 100043</strain>
    </source>
</reference>
<evidence type="ECO:0000313" key="10">
    <source>
        <dbReference type="EMBL" id="ORJ24524.1"/>
    </source>
</evidence>
<proteinExistence type="inferred from homology"/>
<feature type="active site" description="Nucleophile" evidence="7">
    <location>
        <position position="142"/>
    </location>
</feature>
<accession>A0A1X0WCL5</accession>
<feature type="active site" description="Proton donor/acceptor" evidence="7">
    <location>
        <position position="134"/>
    </location>
</feature>
<dbReference type="GO" id="GO:0009252">
    <property type="term" value="P:peptidoglycan biosynthetic process"/>
    <property type="evidence" value="ECO:0007669"/>
    <property type="project" value="UniProtKB-UniPathway"/>
</dbReference>
<dbReference type="CDD" id="cd16913">
    <property type="entry name" value="YkuD_like"/>
    <property type="match status" value="1"/>
</dbReference>
<dbReference type="InterPro" id="IPR005490">
    <property type="entry name" value="LD_TPept_cat_dom"/>
</dbReference>
<evidence type="ECO:0000256" key="4">
    <source>
        <dbReference type="ARBA" id="ARBA00022960"/>
    </source>
</evidence>
<feature type="domain" description="L,D-TPase catalytic" evidence="9">
    <location>
        <begin position="43"/>
        <end position="173"/>
    </location>
</feature>
<evidence type="ECO:0000256" key="6">
    <source>
        <dbReference type="ARBA" id="ARBA00023316"/>
    </source>
</evidence>
<evidence type="ECO:0000256" key="5">
    <source>
        <dbReference type="ARBA" id="ARBA00022984"/>
    </source>
</evidence>
<dbReference type="GO" id="GO:0004180">
    <property type="term" value="F:carboxypeptidase activity"/>
    <property type="evidence" value="ECO:0007669"/>
    <property type="project" value="UniProtKB-ARBA"/>
</dbReference>
<feature type="chain" id="PRO_5010855262" evidence="8">
    <location>
        <begin position="19"/>
        <end position="241"/>
    </location>
</feature>
<evidence type="ECO:0000313" key="11">
    <source>
        <dbReference type="Proteomes" id="UP000192536"/>
    </source>
</evidence>
<dbReference type="NCBIfam" id="NF040599">
    <property type="entry name" value="LdtF_DpaA_YafK"/>
    <property type="match status" value="1"/>
</dbReference>
<keyword evidence="11" id="KW-1185">Reference proteome</keyword>
<dbReference type="InterPro" id="IPR038063">
    <property type="entry name" value="Transpep_catalytic_dom"/>
</dbReference>
<gene>
    <name evidence="10" type="ORF">BS640_15475</name>
</gene>
<evidence type="ECO:0000256" key="8">
    <source>
        <dbReference type="SAM" id="SignalP"/>
    </source>
</evidence>
<keyword evidence="3" id="KW-0808">Transferase</keyword>
<dbReference type="PANTHER" id="PTHR36699:SF1">
    <property type="entry name" value="L,D-TRANSPEPTIDASE YAFK-RELATED"/>
    <property type="match status" value="1"/>
</dbReference>
<keyword evidence="8" id="KW-0732">Signal</keyword>
<evidence type="ECO:0000259" key="9">
    <source>
        <dbReference type="PROSITE" id="PS52029"/>
    </source>
</evidence>
<organism evidence="10 11">
    <name type="scientific">Rouxiella badensis</name>
    <dbReference type="NCBI Taxonomy" id="1646377"/>
    <lineage>
        <taxon>Bacteria</taxon>
        <taxon>Pseudomonadati</taxon>
        <taxon>Pseudomonadota</taxon>
        <taxon>Gammaproteobacteria</taxon>
        <taxon>Enterobacterales</taxon>
        <taxon>Yersiniaceae</taxon>
        <taxon>Rouxiella</taxon>
    </lineage>
</organism>
<dbReference type="GO" id="GO:0071555">
    <property type="term" value="P:cell wall organization"/>
    <property type="evidence" value="ECO:0007669"/>
    <property type="project" value="UniProtKB-UniRule"/>
</dbReference>
<protein>
    <submittedName>
        <fullName evidence="10">Transpeptidase</fullName>
    </submittedName>
</protein>
<dbReference type="SUPFAM" id="SSF141523">
    <property type="entry name" value="L,D-transpeptidase catalytic domain-like"/>
    <property type="match status" value="1"/>
</dbReference>
<dbReference type="GO" id="GO:0008360">
    <property type="term" value="P:regulation of cell shape"/>
    <property type="evidence" value="ECO:0007669"/>
    <property type="project" value="UniProtKB-UniRule"/>
</dbReference>